<dbReference type="HOGENOM" id="CLU_3192315_0_0_1"/>
<evidence type="ECO:0000313" key="1">
    <source>
        <dbReference type="EnsemblPlants" id="KQK93336"/>
    </source>
</evidence>
<dbReference type="AlphaFoldDB" id="K3ZL60"/>
<dbReference type="Gramene" id="KQK93336">
    <property type="protein sequence ID" value="KQK93336"/>
    <property type="gene ID" value="SETIT_027316mg"/>
</dbReference>
<protein>
    <submittedName>
        <fullName evidence="1">Uncharacterized protein</fullName>
    </submittedName>
</protein>
<name>K3ZL60_SETIT</name>
<keyword evidence="2" id="KW-1185">Reference proteome</keyword>
<evidence type="ECO:0000313" key="2">
    <source>
        <dbReference type="Proteomes" id="UP000004995"/>
    </source>
</evidence>
<reference evidence="2" key="1">
    <citation type="journal article" date="2012" name="Nat. Biotechnol.">
        <title>Reference genome sequence of the model plant Setaria.</title>
        <authorList>
            <person name="Bennetzen J.L."/>
            <person name="Schmutz J."/>
            <person name="Wang H."/>
            <person name="Percifield R."/>
            <person name="Hawkins J."/>
            <person name="Pontaroli A.C."/>
            <person name="Estep M."/>
            <person name="Feng L."/>
            <person name="Vaughn J.N."/>
            <person name="Grimwood J."/>
            <person name="Jenkins J."/>
            <person name="Barry K."/>
            <person name="Lindquist E."/>
            <person name="Hellsten U."/>
            <person name="Deshpande S."/>
            <person name="Wang X."/>
            <person name="Wu X."/>
            <person name="Mitros T."/>
            <person name="Triplett J."/>
            <person name="Yang X."/>
            <person name="Ye C.Y."/>
            <person name="Mauro-Herrera M."/>
            <person name="Wang L."/>
            <person name="Li P."/>
            <person name="Sharma M."/>
            <person name="Sharma R."/>
            <person name="Ronald P.C."/>
            <person name="Panaud O."/>
            <person name="Kellogg E.A."/>
            <person name="Brutnell T.P."/>
            <person name="Doust A.N."/>
            <person name="Tuskan G.A."/>
            <person name="Rokhsar D."/>
            <person name="Devos K.M."/>
        </authorList>
    </citation>
    <scope>NUCLEOTIDE SEQUENCE [LARGE SCALE GENOMIC DNA]</scope>
    <source>
        <strain evidence="2">cv. Yugu1</strain>
    </source>
</reference>
<sequence>MSLFGHMCADDSTLKSYDDYWIRPECHGYRIFFDADLSVSFYFAIL</sequence>
<proteinExistence type="predicted"/>
<dbReference type="InParanoid" id="K3ZL60"/>
<reference evidence="1" key="2">
    <citation type="submission" date="2018-08" db="UniProtKB">
        <authorList>
            <consortium name="EnsemblPlants"/>
        </authorList>
    </citation>
    <scope>IDENTIFICATION</scope>
    <source>
        <strain evidence="1">Yugu1</strain>
    </source>
</reference>
<dbReference type="EMBL" id="AGNK02004603">
    <property type="status" value="NOT_ANNOTATED_CDS"/>
    <property type="molecule type" value="Genomic_DNA"/>
</dbReference>
<dbReference type="Proteomes" id="UP000004995">
    <property type="component" value="Unassembled WGS sequence"/>
</dbReference>
<organism evidence="1 2">
    <name type="scientific">Setaria italica</name>
    <name type="common">Foxtail millet</name>
    <name type="synonym">Panicum italicum</name>
    <dbReference type="NCBI Taxonomy" id="4555"/>
    <lineage>
        <taxon>Eukaryota</taxon>
        <taxon>Viridiplantae</taxon>
        <taxon>Streptophyta</taxon>
        <taxon>Embryophyta</taxon>
        <taxon>Tracheophyta</taxon>
        <taxon>Spermatophyta</taxon>
        <taxon>Magnoliopsida</taxon>
        <taxon>Liliopsida</taxon>
        <taxon>Poales</taxon>
        <taxon>Poaceae</taxon>
        <taxon>PACMAD clade</taxon>
        <taxon>Panicoideae</taxon>
        <taxon>Panicodae</taxon>
        <taxon>Paniceae</taxon>
        <taxon>Cenchrinae</taxon>
        <taxon>Setaria</taxon>
    </lineage>
</organism>
<dbReference type="EnsemblPlants" id="KQK93336">
    <property type="protein sequence ID" value="KQK93336"/>
    <property type="gene ID" value="SETIT_027316mg"/>
</dbReference>
<accession>K3ZL60</accession>